<dbReference type="InterPro" id="IPR050570">
    <property type="entry name" value="Cell_wall_metabolism_enzyme"/>
</dbReference>
<keyword evidence="2" id="KW-0812">Transmembrane</keyword>
<evidence type="ECO:0000313" key="4">
    <source>
        <dbReference type="EMBL" id="PRY89220.1"/>
    </source>
</evidence>
<dbReference type="PANTHER" id="PTHR21666">
    <property type="entry name" value="PEPTIDASE-RELATED"/>
    <property type="match status" value="1"/>
</dbReference>
<keyword evidence="2" id="KW-1133">Transmembrane helix</keyword>
<sequence length="290" mass="32327">MKYKIKKIFRSRFLFVIRKEEDFAVLNSFSVTATKILLLGILFLIISFGISLILAKTFLKSWFDPAFSSAESTELFINLSDRVDSLALEVVKKDAYIQNIQRIIGGGEIEDEMAQAFSDTAGFEIGMAKPELERFQPSQGSQSIIQEMSGLSLEGNVQSRSPSTLMSSTYFFTPIKGIVLAIFDPQQNHFGVDVVAKENEAVKSILDGTVIFSSWTLETGYVLAIQHSNELISIYKHNSVILKYVGDVVRSGEIISIIGNTGELSSGPHLHFELWYQGSPLNPQEFISFD</sequence>
<keyword evidence="5" id="KW-1185">Reference proteome</keyword>
<gene>
    <name evidence="4" type="ORF">CLW00_103342</name>
</gene>
<dbReference type="PANTHER" id="PTHR21666:SF289">
    <property type="entry name" value="L-ALA--D-GLU ENDOPEPTIDASE"/>
    <property type="match status" value="1"/>
</dbReference>
<dbReference type="InterPro" id="IPR011055">
    <property type="entry name" value="Dup_hybrid_motif"/>
</dbReference>
<name>A0A2T0WRA4_9BACT</name>
<evidence type="ECO:0000313" key="5">
    <source>
        <dbReference type="Proteomes" id="UP000238157"/>
    </source>
</evidence>
<dbReference type="EMBL" id="PVTR01000003">
    <property type="protein sequence ID" value="PRY89220.1"/>
    <property type="molecule type" value="Genomic_DNA"/>
</dbReference>
<dbReference type="InterPro" id="IPR016047">
    <property type="entry name" value="M23ase_b-sheet_dom"/>
</dbReference>
<dbReference type="Gene3D" id="2.70.70.10">
    <property type="entry name" value="Glucose Permease (Domain IIA)"/>
    <property type="match status" value="1"/>
</dbReference>
<dbReference type="OrthoDB" id="9814377at2"/>
<dbReference type="Pfam" id="PF01551">
    <property type="entry name" value="Peptidase_M23"/>
    <property type="match status" value="1"/>
</dbReference>
<dbReference type="GO" id="GO:0004222">
    <property type="term" value="F:metalloendopeptidase activity"/>
    <property type="evidence" value="ECO:0007669"/>
    <property type="project" value="TreeGrafter"/>
</dbReference>
<comment type="caution">
    <text evidence="4">The sequence shown here is derived from an EMBL/GenBank/DDBJ whole genome shotgun (WGS) entry which is preliminary data.</text>
</comment>
<dbReference type="RefSeq" id="WP_106132985.1">
    <property type="nucleotide sequence ID" value="NZ_PVTR01000003.1"/>
</dbReference>
<dbReference type="CDD" id="cd12797">
    <property type="entry name" value="M23_peptidase"/>
    <property type="match status" value="1"/>
</dbReference>
<evidence type="ECO:0000259" key="3">
    <source>
        <dbReference type="Pfam" id="PF01551"/>
    </source>
</evidence>
<accession>A0A2T0WRA4</accession>
<keyword evidence="2" id="KW-0472">Membrane</keyword>
<reference evidence="4 5" key="1">
    <citation type="submission" date="2018-03" db="EMBL/GenBank/DDBJ databases">
        <title>Genomic Encyclopedia of Archaeal and Bacterial Type Strains, Phase II (KMG-II): from individual species to whole genera.</title>
        <authorList>
            <person name="Goeker M."/>
        </authorList>
    </citation>
    <scope>NUCLEOTIDE SEQUENCE [LARGE SCALE GENOMIC DNA]</scope>
    <source>
        <strain evidence="4 5">DSM 27929</strain>
    </source>
</reference>
<protein>
    <submittedName>
        <fullName evidence="4">Peptidase M23-like protein</fullName>
    </submittedName>
</protein>
<feature type="domain" description="M23ase beta-sheet core" evidence="3">
    <location>
        <begin position="188"/>
        <end position="283"/>
    </location>
</feature>
<dbReference type="AlphaFoldDB" id="A0A2T0WRA4"/>
<feature type="transmembrane region" description="Helical" evidence="2">
    <location>
        <begin position="36"/>
        <end position="59"/>
    </location>
</feature>
<keyword evidence="1" id="KW-0732">Signal</keyword>
<evidence type="ECO:0000256" key="2">
    <source>
        <dbReference type="SAM" id="Phobius"/>
    </source>
</evidence>
<organism evidence="4 5">
    <name type="scientific">Mongoliibacter ruber</name>
    <dbReference type="NCBI Taxonomy" id="1750599"/>
    <lineage>
        <taxon>Bacteria</taxon>
        <taxon>Pseudomonadati</taxon>
        <taxon>Bacteroidota</taxon>
        <taxon>Cytophagia</taxon>
        <taxon>Cytophagales</taxon>
        <taxon>Cyclobacteriaceae</taxon>
        <taxon>Mongoliibacter</taxon>
    </lineage>
</organism>
<proteinExistence type="predicted"/>
<evidence type="ECO:0000256" key="1">
    <source>
        <dbReference type="ARBA" id="ARBA00022729"/>
    </source>
</evidence>
<dbReference type="Proteomes" id="UP000238157">
    <property type="component" value="Unassembled WGS sequence"/>
</dbReference>
<dbReference type="SUPFAM" id="SSF51261">
    <property type="entry name" value="Duplicated hybrid motif"/>
    <property type="match status" value="1"/>
</dbReference>